<dbReference type="InterPro" id="IPR050266">
    <property type="entry name" value="AB_hydrolase_sf"/>
</dbReference>
<sequence length="281" mass="30202">MMANQETAASLDNIGFGTRDLVLEHVTSADGTRIAFEKSGEGPPVIILGGGLNEKAMFADLAELLSEDFTVYNYDRRGRGNSEDNGGLSGYTIDREVEDLAAVLEAAGPEAAIFANCTGGLIAMRAAAKGVPMGKMALYEPTYGGHQLPESYMDDLERMVAADHRTDAVALFLKENVRFSSETIEGFKALPIWPSFEAMAPTTLYDSILDANHESVPFDQLPGIGVPTLVIGGRESPSWLIDNCHALAAGLPHGQYVCMNEGHLFNQKAGAPLLTVFFRSQ</sequence>
<gene>
    <name evidence="3" type="ORF">GCM10017790_35220</name>
</gene>
<dbReference type="GO" id="GO:0016787">
    <property type="term" value="F:hydrolase activity"/>
    <property type="evidence" value="ECO:0007669"/>
    <property type="project" value="UniProtKB-KW"/>
</dbReference>
<comment type="caution">
    <text evidence="3">The sequence shown here is derived from an EMBL/GenBank/DDBJ whole genome shotgun (WGS) entry which is preliminary data.</text>
</comment>
<evidence type="ECO:0000313" key="3">
    <source>
        <dbReference type="EMBL" id="GHH17842.1"/>
    </source>
</evidence>
<dbReference type="SUPFAM" id="SSF53474">
    <property type="entry name" value="alpha/beta-Hydrolases"/>
    <property type="match status" value="1"/>
</dbReference>
<evidence type="ECO:0000256" key="1">
    <source>
        <dbReference type="ARBA" id="ARBA00022801"/>
    </source>
</evidence>
<evidence type="ECO:0000313" key="4">
    <source>
        <dbReference type="Proteomes" id="UP000635387"/>
    </source>
</evidence>
<keyword evidence="1 3" id="KW-0378">Hydrolase</keyword>
<accession>A0ABQ3LJ46</accession>
<dbReference type="Gene3D" id="3.40.50.1820">
    <property type="entry name" value="alpha/beta hydrolase"/>
    <property type="match status" value="1"/>
</dbReference>
<dbReference type="Proteomes" id="UP000635387">
    <property type="component" value="Unassembled WGS sequence"/>
</dbReference>
<organism evidence="3 4">
    <name type="scientific">Amycolatopsis oliviviridis</name>
    <dbReference type="NCBI Taxonomy" id="1471590"/>
    <lineage>
        <taxon>Bacteria</taxon>
        <taxon>Bacillati</taxon>
        <taxon>Actinomycetota</taxon>
        <taxon>Actinomycetes</taxon>
        <taxon>Pseudonocardiales</taxon>
        <taxon>Pseudonocardiaceae</taxon>
        <taxon>Amycolatopsis</taxon>
    </lineage>
</organism>
<proteinExistence type="predicted"/>
<name>A0ABQ3LJ46_9PSEU</name>
<feature type="domain" description="AB hydrolase-1" evidence="2">
    <location>
        <begin position="49"/>
        <end position="266"/>
    </location>
</feature>
<reference evidence="4" key="1">
    <citation type="journal article" date="2019" name="Int. J. Syst. Evol. Microbiol.">
        <title>The Global Catalogue of Microorganisms (GCM) 10K type strain sequencing project: providing services to taxonomists for standard genome sequencing and annotation.</title>
        <authorList>
            <consortium name="The Broad Institute Genomics Platform"/>
            <consortium name="The Broad Institute Genome Sequencing Center for Infectious Disease"/>
            <person name="Wu L."/>
            <person name="Ma J."/>
        </authorList>
    </citation>
    <scope>NUCLEOTIDE SEQUENCE [LARGE SCALE GENOMIC DNA]</scope>
    <source>
        <strain evidence="4">CGMCC 4.7683</strain>
    </source>
</reference>
<dbReference type="PANTHER" id="PTHR43798">
    <property type="entry name" value="MONOACYLGLYCEROL LIPASE"/>
    <property type="match status" value="1"/>
</dbReference>
<dbReference type="InterPro" id="IPR000073">
    <property type="entry name" value="AB_hydrolase_1"/>
</dbReference>
<dbReference type="Pfam" id="PF12697">
    <property type="entry name" value="Abhydrolase_6"/>
    <property type="match status" value="1"/>
</dbReference>
<dbReference type="EMBL" id="BNAY01000003">
    <property type="protein sequence ID" value="GHH17842.1"/>
    <property type="molecule type" value="Genomic_DNA"/>
</dbReference>
<protein>
    <submittedName>
        <fullName evidence="3">Alpha/beta hydrolase</fullName>
    </submittedName>
</protein>
<keyword evidence="4" id="KW-1185">Reference proteome</keyword>
<dbReference type="PANTHER" id="PTHR43798:SF31">
    <property type="entry name" value="AB HYDROLASE SUPERFAMILY PROTEIN YCLE"/>
    <property type="match status" value="1"/>
</dbReference>
<dbReference type="InterPro" id="IPR029058">
    <property type="entry name" value="AB_hydrolase_fold"/>
</dbReference>
<evidence type="ECO:0000259" key="2">
    <source>
        <dbReference type="Pfam" id="PF12697"/>
    </source>
</evidence>